<dbReference type="EMBL" id="JAINUF010000019">
    <property type="protein sequence ID" value="KAJ8337379.1"/>
    <property type="molecule type" value="Genomic_DNA"/>
</dbReference>
<comment type="caution">
    <text evidence="2">The sequence shown here is derived from an EMBL/GenBank/DDBJ whole genome shotgun (WGS) entry which is preliminary data.</text>
</comment>
<gene>
    <name evidence="2" type="ORF">SKAU_G00385990</name>
</gene>
<evidence type="ECO:0000256" key="1">
    <source>
        <dbReference type="SAM" id="MobiDB-lite"/>
    </source>
</evidence>
<keyword evidence="3" id="KW-1185">Reference proteome</keyword>
<reference evidence="2" key="1">
    <citation type="journal article" date="2023" name="Science">
        <title>Genome structures resolve the early diversification of teleost fishes.</title>
        <authorList>
            <person name="Parey E."/>
            <person name="Louis A."/>
            <person name="Montfort J."/>
            <person name="Bouchez O."/>
            <person name="Roques C."/>
            <person name="Iampietro C."/>
            <person name="Lluch J."/>
            <person name="Castinel A."/>
            <person name="Donnadieu C."/>
            <person name="Desvignes T."/>
            <person name="Floi Bucao C."/>
            <person name="Jouanno E."/>
            <person name="Wen M."/>
            <person name="Mejri S."/>
            <person name="Dirks R."/>
            <person name="Jansen H."/>
            <person name="Henkel C."/>
            <person name="Chen W.J."/>
            <person name="Zahm M."/>
            <person name="Cabau C."/>
            <person name="Klopp C."/>
            <person name="Thompson A.W."/>
            <person name="Robinson-Rechavi M."/>
            <person name="Braasch I."/>
            <person name="Lecointre G."/>
            <person name="Bobe J."/>
            <person name="Postlethwait J.H."/>
            <person name="Berthelot C."/>
            <person name="Roest Crollius H."/>
            <person name="Guiguen Y."/>
        </authorList>
    </citation>
    <scope>NUCLEOTIDE SEQUENCE</scope>
    <source>
        <strain evidence="2">WJC10195</strain>
    </source>
</reference>
<proteinExistence type="predicted"/>
<accession>A0A9Q1IF60</accession>
<dbReference type="AlphaFoldDB" id="A0A9Q1IF60"/>
<name>A0A9Q1IF60_SYNKA</name>
<dbReference type="Proteomes" id="UP001152622">
    <property type="component" value="Chromosome 19"/>
</dbReference>
<sequence length="69" mass="7423">MSNEELIEDLKIWTVNQNHGVIEELKAGAERRSGANSTPGRNRGAAVRRHGRAEAVALSSFPSKAGPAR</sequence>
<evidence type="ECO:0000313" key="2">
    <source>
        <dbReference type="EMBL" id="KAJ8337379.1"/>
    </source>
</evidence>
<evidence type="ECO:0000313" key="3">
    <source>
        <dbReference type="Proteomes" id="UP001152622"/>
    </source>
</evidence>
<feature type="region of interest" description="Disordered" evidence="1">
    <location>
        <begin position="28"/>
        <end position="69"/>
    </location>
</feature>
<protein>
    <submittedName>
        <fullName evidence="2">Uncharacterized protein</fullName>
    </submittedName>
</protein>
<organism evidence="2 3">
    <name type="scientific">Synaphobranchus kaupii</name>
    <name type="common">Kaup's arrowtooth eel</name>
    <dbReference type="NCBI Taxonomy" id="118154"/>
    <lineage>
        <taxon>Eukaryota</taxon>
        <taxon>Metazoa</taxon>
        <taxon>Chordata</taxon>
        <taxon>Craniata</taxon>
        <taxon>Vertebrata</taxon>
        <taxon>Euteleostomi</taxon>
        <taxon>Actinopterygii</taxon>
        <taxon>Neopterygii</taxon>
        <taxon>Teleostei</taxon>
        <taxon>Anguilliformes</taxon>
        <taxon>Synaphobranchidae</taxon>
        <taxon>Synaphobranchus</taxon>
    </lineage>
</organism>